<feature type="domain" description="BT-3987-like N-terminal" evidence="3">
    <location>
        <begin position="205"/>
        <end position="295"/>
    </location>
</feature>
<dbReference type="Proteomes" id="UP000254893">
    <property type="component" value="Unassembled WGS sequence"/>
</dbReference>
<dbReference type="Gene3D" id="2.60.40.1740">
    <property type="entry name" value="hypothetical protein (bacova_03559)"/>
    <property type="match status" value="2"/>
</dbReference>
<dbReference type="InterPro" id="IPR013728">
    <property type="entry name" value="BT_3987-like_N"/>
</dbReference>
<sequence>MKTNINTLLFALSLSCSVLLTACKKELVSPDEMFLYVSSGSLNYNSSTASYVTARAKILEGQGTSFPVLLTRAFGQDVQVVATIDTSLLAEYDRINKTKSPEIPAGAFLLKNNGQIRIPAGQERSADSVQLGLGEAVSKLDFTKQYVVPIRLSSTNPTIPLSTNRQVMYMQVTFNRIMTQLSDVPDNRLIPIIINRTPNGDVIKGNLNISASVNTAFSQNLSVALQARPDLLTGYNQTNQTNYVALPAGSFAFNPASVSISSGSLKSTTPVSLVLNNTKAFETGKSYLLPVGIADEGPVPPHETQGIAYFSVDVEIQNINLDNPTPSGSRVDRSGWTASASSTDDTYAPGDPELAFDNDAATGWHSELVFETQPAVLFTVDMHNQKSIRGFTFTPKYWGFFGSGFYFSRNKYASCEQ</sequence>
<feature type="domain" description="BT-3987-like N-terminal" evidence="3">
    <location>
        <begin position="45"/>
        <end position="156"/>
    </location>
</feature>
<evidence type="ECO:0000256" key="1">
    <source>
        <dbReference type="SAM" id="MobiDB-lite"/>
    </source>
</evidence>
<evidence type="ECO:0000313" key="5">
    <source>
        <dbReference type="Proteomes" id="UP000254893"/>
    </source>
</evidence>
<evidence type="ECO:0000259" key="3">
    <source>
        <dbReference type="Pfam" id="PF08522"/>
    </source>
</evidence>
<dbReference type="InterPro" id="IPR008979">
    <property type="entry name" value="Galactose-bd-like_sf"/>
</dbReference>
<dbReference type="SUPFAM" id="SSF49785">
    <property type="entry name" value="Galactose-binding domain-like"/>
    <property type="match status" value="1"/>
</dbReference>
<reference evidence="4 5" key="1">
    <citation type="submission" date="2018-06" db="EMBL/GenBank/DDBJ databases">
        <authorList>
            <consortium name="Pathogen Informatics"/>
            <person name="Doyle S."/>
        </authorList>
    </citation>
    <scope>NUCLEOTIDE SEQUENCE [LARGE SCALE GENOMIC DNA]</scope>
    <source>
        <strain evidence="4 5">NCTC11388</strain>
    </source>
</reference>
<name>A0A380CQQ0_SPHSI</name>
<feature type="compositionally biased region" description="Polar residues" evidence="1">
    <location>
        <begin position="336"/>
        <end position="345"/>
    </location>
</feature>
<dbReference type="EMBL" id="UGYW01000002">
    <property type="protein sequence ID" value="SUJ26761.1"/>
    <property type="molecule type" value="Genomic_DNA"/>
</dbReference>
<evidence type="ECO:0000313" key="4">
    <source>
        <dbReference type="EMBL" id="SUJ26761.1"/>
    </source>
</evidence>
<dbReference type="Gene3D" id="2.60.120.260">
    <property type="entry name" value="Galactose-binding domain-like"/>
    <property type="match status" value="1"/>
</dbReference>
<feature type="chain" id="PRO_5016582277" evidence="2">
    <location>
        <begin position="23"/>
        <end position="417"/>
    </location>
</feature>
<feature type="region of interest" description="Disordered" evidence="1">
    <location>
        <begin position="322"/>
        <end position="349"/>
    </location>
</feature>
<dbReference type="Pfam" id="PF08522">
    <property type="entry name" value="BT_3987-like_N"/>
    <property type="match status" value="2"/>
</dbReference>
<dbReference type="AlphaFoldDB" id="A0A380CQQ0"/>
<keyword evidence="2" id="KW-0732">Signal</keyword>
<organism evidence="4 5">
    <name type="scientific">Sphingobacterium spiritivorum</name>
    <name type="common">Flavobacterium spiritivorum</name>
    <dbReference type="NCBI Taxonomy" id="258"/>
    <lineage>
        <taxon>Bacteria</taxon>
        <taxon>Pseudomonadati</taxon>
        <taxon>Bacteroidota</taxon>
        <taxon>Sphingobacteriia</taxon>
        <taxon>Sphingobacteriales</taxon>
        <taxon>Sphingobacteriaceae</taxon>
        <taxon>Sphingobacterium</taxon>
    </lineage>
</organism>
<evidence type="ECO:0000256" key="2">
    <source>
        <dbReference type="SAM" id="SignalP"/>
    </source>
</evidence>
<dbReference type="RefSeq" id="WP_115171377.1">
    <property type="nucleotide sequence ID" value="NZ_UGYW01000002.1"/>
</dbReference>
<protein>
    <submittedName>
        <fullName evidence="4">Domain of uncharacterized function (DUF1735)</fullName>
    </submittedName>
</protein>
<proteinExistence type="predicted"/>
<dbReference type="PROSITE" id="PS51257">
    <property type="entry name" value="PROKAR_LIPOPROTEIN"/>
    <property type="match status" value="1"/>
</dbReference>
<gene>
    <name evidence="4" type="ORF">NCTC11388_04016</name>
</gene>
<feature type="signal peptide" evidence="2">
    <location>
        <begin position="1"/>
        <end position="22"/>
    </location>
</feature>
<accession>A0A380CQQ0</accession>